<feature type="transmembrane region" description="Helical" evidence="1">
    <location>
        <begin position="224"/>
        <end position="243"/>
    </location>
</feature>
<dbReference type="InterPro" id="IPR032809">
    <property type="entry name" value="Put_HupE_UreJ"/>
</dbReference>
<evidence type="ECO:0000313" key="4">
    <source>
        <dbReference type="Proteomes" id="UP000585327"/>
    </source>
</evidence>
<proteinExistence type="predicted"/>
<feature type="chain" id="PRO_5032509815" evidence="2">
    <location>
        <begin position="19"/>
        <end position="316"/>
    </location>
</feature>
<keyword evidence="1" id="KW-0472">Membrane</keyword>
<dbReference type="Proteomes" id="UP000585327">
    <property type="component" value="Unassembled WGS sequence"/>
</dbReference>
<dbReference type="EMBL" id="JACETM010000022">
    <property type="protein sequence ID" value="MBA4724123.1"/>
    <property type="molecule type" value="Genomic_DNA"/>
</dbReference>
<accession>A0A838YRQ9</accession>
<protein>
    <submittedName>
        <fullName evidence="3">HupE/UreJ family protein</fullName>
    </submittedName>
</protein>
<comment type="caution">
    <text evidence="3">The sequence shown here is derived from an EMBL/GenBank/DDBJ whole genome shotgun (WGS) entry which is preliminary data.</text>
</comment>
<keyword evidence="1" id="KW-1133">Transmembrane helix</keyword>
<name>A0A838YRQ9_9GAMM</name>
<dbReference type="AlphaFoldDB" id="A0A838YRQ9"/>
<evidence type="ECO:0000256" key="1">
    <source>
        <dbReference type="SAM" id="Phobius"/>
    </source>
</evidence>
<feature type="transmembrane region" description="Helical" evidence="1">
    <location>
        <begin position="191"/>
        <end position="212"/>
    </location>
</feature>
<keyword evidence="1" id="KW-0812">Transmembrane</keyword>
<sequence length="316" mass="35241">MYKLIFLLLSLSALELNAHEFNPAHLVITESNDNDLKYSASWMYPVKNIGKRAQVEFPNSCITEYSNPFIQGKYIIENIDLVCNASLKGSVIEIIHLSVLTDALVTINFKEDTFEGLVTVQNNKIEIPLVEQYYPIAYLYLGVGHLFDGLDHILFIFGLLFCIRGLVNIIKTITAFTVAHSITLGLSVYNIIYLPQGTIEALIALTIVYLATEINDSDKQLKTPWLMAFSFGLLHGLGFAGALSDIGIANDQMLLSLLFFNVGIELAQIALIPIPLILIYVASKINFENYLQTTASLFIGGMGFYWFIDRVIGIII</sequence>
<dbReference type="Pfam" id="PF13795">
    <property type="entry name" value="HupE_UreJ_2"/>
    <property type="match status" value="1"/>
</dbReference>
<reference evidence="3 4" key="1">
    <citation type="submission" date="2020-06" db="EMBL/GenBank/DDBJ databases">
        <title>Dysbiosis in marine aquaculture revealed through microbiome analysis: reverse ecology for environmental sustainability.</title>
        <authorList>
            <person name="Haro-Moreno J.M."/>
            <person name="Coutinho F.H."/>
            <person name="Zaragoza-Solas A."/>
            <person name="Picazo A."/>
            <person name="Almagro-Moreno S."/>
            <person name="Lopez-Perez M."/>
        </authorList>
    </citation>
    <scope>NUCLEOTIDE SEQUENCE [LARGE SCALE GENOMIC DNA]</scope>
    <source>
        <strain evidence="3">MCMED-G42</strain>
    </source>
</reference>
<keyword evidence="2" id="KW-0732">Signal</keyword>
<organism evidence="3 4">
    <name type="scientific">SAR86 cluster bacterium</name>
    <dbReference type="NCBI Taxonomy" id="2030880"/>
    <lineage>
        <taxon>Bacteria</taxon>
        <taxon>Pseudomonadati</taxon>
        <taxon>Pseudomonadota</taxon>
        <taxon>Gammaproteobacteria</taxon>
        <taxon>SAR86 cluster</taxon>
    </lineage>
</organism>
<evidence type="ECO:0000256" key="2">
    <source>
        <dbReference type="SAM" id="SignalP"/>
    </source>
</evidence>
<feature type="transmembrane region" description="Helical" evidence="1">
    <location>
        <begin position="153"/>
        <end position="179"/>
    </location>
</feature>
<feature type="transmembrane region" description="Helical" evidence="1">
    <location>
        <begin position="255"/>
        <end position="283"/>
    </location>
</feature>
<gene>
    <name evidence="3" type="ORF">H2021_02785</name>
</gene>
<evidence type="ECO:0000313" key="3">
    <source>
        <dbReference type="EMBL" id="MBA4724123.1"/>
    </source>
</evidence>
<feature type="signal peptide" evidence="2">
    <location>
        <begin position="1"/>
        <end position="18"/>
    </location>
</feature>
<feature type="transmembrane region" description="Helical" evidence="1">
    <location>
        <begin position="289"/>
        <end position="308"/>
    </location>
</feature>